<dbReference type="GO" id="GO:0003700">
    <property type="term" value="F:DNA-binding transcription factor activity"/>
    <property type="evidence" value="ECO:0007669"/>
    <property type="project" value="TreeGrafter"/>
</dbReference>
<keyword evidence="1 2" id="KW-0238">DNA-binding</keyword>
<feature type="compositionally biased region" description="Polar residues" evidence="3">
    <location>
        <begin position="7"/>
        <end position="17"/>
    </location>
</feature>
<dbReference type="SUPFAM" id="SSF46689">
    <property type="entry name" value="Homeodomain-like"/>
    <property type="match status" value="1"/>
</dbReference>
<evidence type="ECO:0000256" key="2">
    <source>
        <dbReference type="PROSITE-ProRule" id="PRU00335"/>
    </source>
</evidence>
<dbReference type="PANTHER" id="PTHR30055:SF146">
    <property type="entry name" value="HTH-TYPE TRANSCRIPTIONAL DUAL REGULATOR CECR"/>
    <property type="match status" value="1"/>
</dbReference>
<feature type="domain" description="HTH tetR-type" evidence="4">
    <location>
        <begin position="43"/>
        <end position="103"/>
    </location>
</feature>
<organism evidence="5 6">
    <name type="scientific">Jiangella aurantiaca</name>
    <dbReference type="NCBI Taxonomy" id="2530373"/>
    <lineage>
        <taxon>Bacteria</taxon>
        <taxon>Bacillati</taxon>
        <taxon>Actinomycetota</taxon>
        <taxon>Actinomycetes</taxon>
        <taxon>Jiangellales</taxon>
        <taxon>Jiangellaceae</taxon>
        <taxon>Jiangella</taxon>
    </lineage>
</organism>
<comment type="caution">
    <text evidence="5">The sequence shown here is derived from an EMBL/GenBank/DDBJ whole genome shotgun (WGS) entry which is preliminary data.</text>
</comment>
<protein>
    <submittedName>
        <fullName evidence="5">TetR/AcrR family transcriptional regulator</fullName>
    </submittedName>
</protein>
<name>A0A4R5AM13_9ACTN</name>
<dbReference type="Pfam" id="PF00440">
    <property type="entry name" value="TetR_N"/>
    <property type="match status" value="1"/>
</dbReference>
<keyword evidence="6" id="KW-1185">Reference proteome</keyword>
<feature type="DNA-binding region" description="H-T-H motif" evidence="2">
    <location>
        <begin position="66"/>
        <end position="85"/>
    </location>
</feature>
<dbReference type="AlphaFoldDB" id="A0A4R5AM13"/>
<sequence>MARWRLSWSSASPTGAYSSHAGEQGSSDTRMTETPSGKRVPAAERRESILAAASVVFGDRGYAGATTDQIAAGAGISQALVVRSFGGKEQLFLDVARRAIDTVSETFRQAIADTGSAEPMEQRLAHALVELIADRGILLSITHMFALGHDAVTGSVARDGLLAIYRIVRDEAGLGSDRAAQFIANVLLINNILTGRLHTVAETDADELLREACHDNLSRFRTLTKQIVA</sequence>
<evidence type="ECO:0000256" key="1">
    <source>
        <dbReference type="ARBA" id="ARBA00023125"/>
    </source>
</evidence>
<accession>A0A4R5AM13</accession>
<dbReference type="Proteomes" id="UP000295217">
    <property type="component" value="Unassembled WGS sequence"/>
</dbReference>
<dbReference type="Gene3D" id="1.10.357.10">
    <property type="entry name" value="Tetracycline Repressor, domain 2"/>
    <property type="match status" value="1"/>
</dbReference>
<evidence type="ECO:0000259" key="4">
    <source>
        <dbReference type="PROSITE" id="PS50977"/>
    </source>
</evidence>
<dbReference type="InterPro" id="IPR050109">
    <property type="entry name" value="HTH-type_TetR-like_transc_reg"/>
</dbReference>
<gene>
    <name evidence="5" type="ORF">E1262_02265</name>
</gene>
<feature type="region of interest" description="Disordered" evidence="3">
    <location>
        <begin position="1"/>
        <end position="43"/>
    </location>
</feature>
<reference evidence="5 6" key="1">
    <citation type="submission" date="2019-02" db="EMBL/GenBank/DDBJ databases">
        <title>Draft genome sequences of novel Actinobacteria.</title>
        <authorList>
            <person name="Sahin N."/>
            <person name="Ay H."/>
            <person name="Saygin H."/>
        </authorList>
    </citation>
    <scope>NUCLEOTIDE SEQUENCE [LARGE SCALE GENOMIC DNA]</scope>
    <source>
        <strain evidence="5 6">8K307</strain>
    </source>
</reference>
<dbReference type="GO" id="GO:0000976">
    <property type="term" value="F:transcription cis-regulatory region binding"/>
    <property type="evidence" value="ECO:0007669"/>
    <property type="project" value="TreeGrafter"/>
</dbReference>
<feature type="compositionally biased region" description="Polar residues" evidence="3">
    <location>
        <begin position="24"/>
        <end position="35"/>
    </location>
</feature>
<dbReference type="PROSITE" id="PS50977">
    <property type="entry name" value="HTH_TETR_2"/>
    <property type="match status" value="1"/>
</dbReference>
<dbReference type="PRINTS" id="PR00455">
    <property type="entry name" value="HTHTETR"/>
</dbReference>
<evidence type="ECO:0000256" key="3">
    <source>
        <dbReference type="SAM" id="MobiDB-lite"/>
    </source>
</evidence>
<evidence type="ECO:0000313" key="5">
    <source>
        <dbReference type="EMBL" id="TDD72700.1"/>
    </source>
</evidence>
<evidence type="ECO:0000313" key="6">
    <source>
        <dbReference type="Proteomes" id="UP000295217"/>
    </source>
</evidence>
<proteinExistence type="predicted"/>
<dbReference type="InterPro" id="IPR009057">
    <property type="entry name" value="Homeodomain-like_sf"/>
</dbReference>
<dbReference type="InterPro" id="IPR001647">
    <property type="entry name" value="HTH_TetR"/>
</dbReference>
<dbReference type="EMBL" id="SMLB01000002">
    <property type="protein sequence ID" value="TDD72700.1"/>
    <property type="molecule type" value="Genomic_DNA"/>
</dbReference>
<dbReference type="OrthoDB" id="4726108at2"/>
<dbReference type="PANTHER" id="PTHR30055">
    <property type="entry name" value="HTH-TYPE TRANSCRIPTIONAL REGULATOR RUTR"/>
    <property type="match status" value="1"/>
</dbReference>